<evidence type="ECO:0000313" key="3">
    <source>
        <dbReference type="Proteomes" id="UP000838756"/>
    </source>
</evidence>
<reference evidence="2" key="1">
    <citation type="submission" date="2022-03" db="EMBL/GenBank/DDBJ databases">
        <authorList>
            <person name="Lindestad O."/>
        </authorList>
    </citation>
    <scope>NUCLEOTIDE SEQUENCE</scope>
</reference>
<accession>A0A8S4R9X0</accession>
<keyword evidence="1" id="KW-0472">Membrane</keyword>
<name>A0A8S4R9X0_9NEOP</name>
<keyword evidence="1" id="KW-1133">Transmembrane helix</keyword>
<keyword evidence="1" id="KW-0812">Transmembrane</keyword>
<organism evidence="2 3">
    <name type="scientific">Pararge aegeria aegeria</name>
    <dbReference type="NCBI Taxonomy" id="348720"/>
    <lineage>
        <taxon>Eukaryota</taxon>
        <taxon>Metazoa</taxon>
        <taxon>Ecdysozoa</taxon>
        <taxon>Arthropoda</taxon>
        <taxon>Hexapoda</taxon>
        <taxon>Insecta</taxon>
        <taxon>Pterygota</taxon>
        <taxon>Neoptera</taxon>
        <taxon>Endopterygota</taxon>
        <taxon>Lepidoptera</taxon>
        <taxon>Glossata</taxon>
        <taxon>Ditrysia</taxon>
        <taxon>Papilionoidea</taxon>
        <taxon>Nymphalidae</taxon>
        <taxon>Satyrinae</taxon>
        <taxon>Satyrini</taxon>
        <taxon>Parargina</taxon>
        <taxon>Pararge</taxon>
    </lineage>
</organism>
<dbReference type="EMBL" id="CAKXAJ010024922">
    <property type="protein sequence ID" value="CAH2232892.1"/>
    <property type="molecule type" value="Genomic_DNA"/>
</dbReference>
<comment type="caution">
    <text evidence="2">The sequence shown here is derived from an EMBL/GenBank/DDBJ whole genome shotgun (WGS) entry which is preliminary data.</text>
</comment>
<sequence>MSDRITGRVDIKKVLISKTERLQTYYTNTRIVYAILIALITAVNPGNSIFYRLLVLDKCKAFLRREINSNVHERPHGTCEIYIHAAIRGVISRPRKGWRTAPGGQIACGLDRAGSPRLQRYVGNGRAHFMHA</sequence>
<evidence type="ECO:0000313" key="2">
    <source>
        <dbReference type="EMBL" id="CAH2232892.1"/>
    </source>
</evidence>
<protein>
    <submittedName>
        <fullName evidence="2">Jg1211 protein</fullName>
    </submittedName>
</protein>
<dbReference type="AlphaFoldDB" id="A0A8S4R9X0"/>
<dbReference type="Proteomes" id="UP000838756">
    <property type="component" value="Unassembled WGS sequence"/>
</dbReference>
<proteinExistence type="predicted"/>
<evidence type="ECO:0000256" key="1">
    <source>
        <dbReference type="SAM" id="Phobius"/>
    </source>
</evidence>
<feature type="transmembrane region" description="Helical" evidence="1">
    <location>
        <begin position="31"/>
        <end position="55"/>
    </location>
</feature>
<gene>
    <name evidence="2" type="primary">jg1211</name>
    <name evidence="2" type="ORF">PAEG_LOCUS11064</name>
</gene>
<keyword evidence="3" id="KW-1185">Reference proteome</keyword>